<keyword evidence="6" id="KW-1185">Reference proteome</keyword>
<dbReference type="InterPro" id="IPR001969">
    <property type="entry name" value="Aspartic_peptidase_AS"/>
</dbReference>
<organism evidence="5 6">
    <name type="scientific">Ambispora gerdemannii</name>
    <dbReference type="NCBI Taxonomy" id="144530"/>
    <lineage>
        <taxon>Eukaryota</taxon>
        <taxon>Fungi</taxon>
        <taxon>Fungi incertae sedis</taxon>
        <taxon>Mucoromycota</taxon>
        <taxon>Glomeromycotina</taxon>
        <taxon>Glomeromycetes</taxon>
        <taxon>Archaeosporales</taxon>
        <taxon>Ambisporaceae</taxon>
        <taxon>Ambispora</taxon>
    </lineage>
</organism>
<evidence type="ECO:0000259" key="4">
    <source>
        <dbReference type="PROSITE" id="PS51767"/>
    </source>
</evidence>
<comment type="caution">
    <text evidence="5">The sequence shown here is derived from an EMBL/GenBank/DDBJ whole genome shotgun (WGS) entry which is preliminary data.</text>
</comment>
<dbReference type="PROSITE" id="PS00141">
    <property type="entry name" value="ASP_PROTEASE"/>
    <property type="match status" value="2"/>
</dbReference>
<dbReference type="OrthoDB" id="15189at2759"/>
<keyword evidence="3" id="KW-0645">Protease</keyword>
<name>A0A9N9H8I2_9GLOM</name>
<evidence type="ECO:0000313" key="6">
    <source>
        <dbReference type="Proteomes" id="UP000789831"/>
    </source>
</evidence>
<dbReference type="CDD" id="cd05471">
    <property type="entry name" value="pepsin_like"/>
    <property type="match status" value="1"/>
</dbReference>
<dbReference type="Proteomes" id="UP000789831">
    <property type="component" value="Unassembled WGS sequence"/>
</dbReference>
<protein>
    <submittedName>
        <fullName evidence="5">10624_t:CDS:1</fullName>
    </submittedName>
</protein>
<accession>A0A9N9H8I2</accession>
<evidence type="ECO:0000256" key="3">
    <source>
        <dbReference type="RuleBase" id="RU000454"/>
    </source>
</evidence>
<dbReference type="PANTHER" id="PTHR47966">
    <property type="entry name" value="BETA-SITE APP-CLEAVING ENZYME, ISOFORM A-RELATED"/>
    <property type="match status" value="1"/>
</dbReference>
<dbReference type="InterPro" id="IPR021109">
    <property type="entry name" value="Peptidase_aspartic_dom_sf"/>
</dbReference>
<evidence type="ECO:0000256" key="2">
    <source>
        <dbReference type="ARBA" id="ARBA00022750"/>
    </source>
</evidence>
<keyword evidence="3" id="KW-0378">Hydrolase</keyword>
<sequence>MKSSLLGYLLFAILSVIHVFEIAIAFPSPVKLVTRSSTVVRRGLNGIKTVGKNVQWLAQVSFGTPAQQFELLIDTGSSNILVTTTDCDPGCRTQSTKFFDTKQSTTYDRVSKGSYSIYSVRCLVYDLAVDVITLGELRIRQQNSDLSFDGILGLGFDKITQPTNFGVETVLTTMFKQKLASIYHPYQELGGGAILDDIYVDDIDLEVGGPFIFDTGATYIFAPCSIVE</sequence>
<proteinExistence type="inferred from homology"/>
<dbReference type="EMBL" id="CAJVPL010005910">
    <property type="protein sequence ID" value="CAG8661416.1"/>
    <property type="molecule type" value="Genomic_DNA"/>
</dbReference>
<comment type="similarity">
    <text evidence="1 3">Belongs to the peptidase A1 family.</text>
</comment>
<dbReference type="InterPro" id="IPR033121">
    <property type="entry name" value="PEPTIDASE_A1"/>
</dbReference>
<dbReference type="Gene3D" id="2.40.70.10">
    <property type="entry name" value="Acid Proteases"/>
    <property type="match status" value="1"/>
</dbReference>
<keyword evidence="2 3" id="KW-0064">Aspartyl protease</keyword>
<dbReference type="InterPro" id="IPR001461">
    <property type="entry name" value="Aspartic_peptidase_A1"/>
</dbReference>
<dbReference type="Pfam" id="PF00026">
    <property type="entry name" value="Asp"/>
    <property type="match status" value="1"/>
</dbReference>
<feature type="domain" description="Peptidase A1" evidence="4">
    <location>
        <begin position="56"/>
        <end position="228"/>
    </location>
</feature>
<dbReference type="InterPro" id="IPR034164">
    <property type="entry name" value="Pepsin-like_dom"/>
</dbReference>
<feature type="non-terminal residue" evidence="5">
    <location>
        <position position="1"/>
    </location>
</feature>
<dbReference type="PANTHER" id="PTHR47966:SF51">
    <property type="entry name" value="BETA-SITE APP-CLEAVING ENZYME, ISOFORM A-RELATED"/>
    <property type="match status" value="1"/>
</dbReference>
<dbReference type="GO" id="GO:0004190">
    <property type="term" value="F:aspartic-type endopeptidase activity"/>
    <property type="evidence" value="ECO:0007669"/>
    <property type="project" value="UniProtKB-KW"/>
</dbReference>
<gene>
    <name evidence="5" type="ORF">AGERDE_LOCUS11833</name>
</gene>
<evidence type="ECO:0000256" key="1">
    <source>
        <dbReference type="ARBA" id="ARBA00007447"/>
    </source>
</evidence>
<reference evidence="5" key="1">
    <citation type="submission" date="2021-06" db="EMBL/GenBank/DDBJ databases">
        <authorList>
            <person name="Kallberg Y."/>
            <person name="Tangrot J."/>
            <person name="Rosling A."/>
        </authorList>
    </citation>
    <scope>NUCLEOTIDE SEQUENCE</scope>
    <source>
        <strain evidence="5">MT106</strain>
    </source>
</reference>
<dbReference type="PRINTS" id="PR00792">
    <property type="entry name" value="PEPSIN"/>
</dbReference>
<dbReference type="AlphaFoldDB" id="A0A9N9H8I2"/>
<dbReference type="GO" id="GO:0006508">
    <property type="term" value="P:proteolysis"/>
    <property type="evidence" value="ECO:0007669"/>
    <property type="project" value="UniProtKB-KW"/>
</dbReference>
<dbReference type="SUPFAM" id="SSF50630">
    <property type="entry name" value="Acid proteases"/>
    <property type="match status" value="1"/>
</dbReference>
<dbReference type="PROSITE" id="PS51767">
    <property type="entry name" value="PEPTIDASE_A1"/>
    <property type="match status" value="1"/>
</dbReference>
<evidence type="ECO:0000313" key="5">
    <source>
        <dbReference type="EMBL" id="CAG8661416.1"/>
    </source>
</evidence>